<dbReference type="InterPro" id="IPR027417">
    <property type="entry name" value="P-loop_NTPase"/>
</dbReference>
<dbReference type="AlphaFoldDB" id="A0AAJ7WKX0"/>
<evidence type="ECO:0000256" key="1">
    <source>
        <dbReference type="ARBA" id="ARBA00010171"/>
    </source>
</evidence>
<dbReference type="PANTHER" id="PTHR45916">
    <property type="entry name" value="STRUCTURAL MAINTENANCE OF CHROMOSOMES PROTEIN 5"/>
    <property type="match status" value="1"/>
</dbReference>
<dbReference type="SUPFAM" id="SSF52540">
    <property type="entry name" value="P-loop containing nucleoside triphosphate hydrolases"/>
    <property type="match status" value="1"/>
</dbReference>
<feature type="coiled-coil region" evidence="4">
    <location>
        <begin position="16"/>
        <end position="81"/>
    </location>
</feature>
<feature type="coiled-coil region" evidence="4">
    <location>
        <begin position="145"/>
        <end position="172"/>
    </location>
</feature>
<evidence type="ECO:0000256" key="2">
    <source>
        <dbReference type="ARBA" id="ARBA00018687"/>
    </source>
</evidence>
<evidence type="ECO:0000256" key="4">
    <source>
        <dbReference type="SAM" id="Coils"/>
    </source>
</evidence>
<gene>
    <name evidence="8" type="primary">LOC116937371</name>
</gene>
<sequence length="458" mass="51650">MMAMMVVVMMVMMMMIQEVTREAATLRDDIAALTDTMRDLAVRDNLLRDSKRRLDERRRLRAALQRNIQLKESTIVALRDRSVSLDEELAASNRRVFKLHTDAARILRKFADSLQVLLTLQKEVVMMELQIAELAQSHAAFNASLAESTKSLQAARAELLKLQNDKRSLYKVCRDLLLKSKEVCGLGPDDEAPPEMQQALEGGPETLDEIDAAIEDARTRASLLNINPQVLEEFENRRVAIEELQGEVETLRQTLGEQQRHLDTVKPQWLEPLGVVISQINAKFSSYLKTLNCAGEVDLFTDNEEDYAGYGLRLRVKFRLESSLHELTAHHQSGGERGVSTVLYLMALQSLHQCPLRVMDEINQGMDATNERRVFDIVVDTACSQHTGQSFFITPKLLPNLNFRPEVKVHIVFNGPEMITNPSTTTSSTSSSTTSSTSSTSSFFFGWDRDVVAKTYKK</sequence>
<feature type="chain" id="PRO_5042515411" description="Structural maintenance of chromosomes protein 5" evidence="6">
    <location>
        <begin position="22"/>
        <end position="458"/>
    </location>
</feature>
<dbReference type="GO" id="GO:0000724">
    <property type="term" value="P:double-strand break repair via homologous recombination"/>
    <property type="evidence" value="ECO:0007669"/>
    <property type="project" value="TreeGrafter"/>
</dbReference>
<keyword evidence="7" id="KW-1185">Reference proteome</keyword>
<evidence type="ECO:0000256" key="5">
    <source>
        <dbReference type="SAM" id="MobiDB-lite"/>
    </source>
</evidence>
<accession>A0AAJ7WKX0</accession>
<dbReference type="KEGG" id="pmrn:116937371"/>
<evidence type="ECO:0000256" key="3">
    <source>
        <dbReference type="ARBA" id="ARBA00023054"/>
    </source>
</evidence>
<dbReference type="GO" id="GO:0003697">
    <property type="term" value="F:single-stranded DNA binding"/>
    <property type="evidence" value="ECO:0007669"/>
    <property type="project" value="TreeGrafter"/>
</dbReference>
<evidence type="ECO:0000256" key="6">
    <source>
        <dbReference type="SAM" id="SignalP"/>
    </source>
</evidence>
<dbReference type="Proteomes" id="UP001318040">
    <property type="component" value="Unplaced"/>
</dbReference>
<protein>
    <recommendedName>
        <fullName evidence="2">Structural maintenance of chromosomes protein 5</fullName>
    </recommendedName>
</protein>
<organism evidence="7 8">
    <name type="scientific">Petromyzon marinus</name>
    <name type="common">Sea lamprey</name>
    <dbReference type="NCBI Taxonomy" id="7757"/>
    <lineage>
        <taxon>Eukaryota</taxon>
        <taxon>Metazoa</taxon>
        <taxon>Chordata</taxon>
        <taxon>Craniata</taxon>
        <taxon>Vertebrata</taxon>
        <taxon>Cyclostomata</taxon>
        <taxon>Hyperoartia</taxon>
        <taxon>Petromyzontiformes</taxon>
        <taxon>Petromyzontidae</taxon>
        <taxon>Petromyzon</taxon>
    </lineage>
</organism>
<name>A0AAJ7WKX0_PETMA</name>
<keyword evidence="6" id="KW-0732">Signal</keyword>
<feature type="region of interest" description="Disordered" evidence="5">
    <location>
        <begin position="420"/>
        <end position="441"/>
    </location>
</feature>
<evidence type="ECO:0000313" key="7">
    <source>
        <dbReference type="Proteomes" id="UP001318040"/>
    </source>
</evidence>
<keyword evidence="3 4" id="KW-0175">Coiled coil</keyword>
<dbReference type="PANTHER" id="PTHR45916:SF1">
    <property type="entry name" value="STRUCTURAL MAINTENANCE OF CHROMOSOMES PROTEIN 5"/>
    <property type="match status" value="1"/>
</dbReference>
<dbReference type="Gene3D" id="3.40.50.300">
    <property type="entry name" value="P-loop containing nucleotide triphosphate hydrolases"/>
    <property type="match status" value="1"/>
</dbReference>
<feature type="compositionally biased region" description="Low complexity" evidence="5">
    <location>
        <begin position="423"/>
        <end position="441"/>
    </location>
</feature>
<dbReference type="RefSeq" id="XP_032800333.1">
    <property type="nucleotide sequence ID" value="XM_032944442.1"/>
</dbReference>
<comment type="similarity">
    <text evidence="1">Belongs to the SMC family. SMC5 subfamily.</text>
</comment>
<evidence type="ECO:0000313" key="8">
    <source>
        <dbReference type="RefSeq" id="XP_032800333.1"/>
    </source>
</evidence>
<dbReference type="GO" id="GO:0005634">
    <property type="term" value="C:nucleus"/>
    <property type="evidence" value="ECO:0007669"/>
    <property type="project" value="TreeGrafter"/>
</dbReference>
<feature type="signal peptide" evidence="6">
    <location>
        <begin position="1"/>
        <end position="21"/>
    </location>
</feature>
<reference evidence="8" key="1">
    <citation type="submission" date="2025-08" db="UniProtKB">
        <authorList>
            <consortium name="RefSeq"/>
        </authorList>
    </citation>
    <scope>IDENTIFICATION</scope>
    <source>
        <tissue evidence="8">Sperm</tissue>
    </source>
</reference>
<dbReference type="GO" id="GO:0030915">
    <property type="term" value="C:Smc5-Smc6 complex"/>
    <property type="evidence" value="ECO:0007669"/>
    <property type="project" value="TreeGrafter"/>
</dbReference>
<proteinExistence type="inferred from homology"/>